<comment type="caution">
    <text evidence="2">The sequence shown here is derived from an EMBL/GenBank/DDBJ whole genome shotgun (WGS) entry which is preliminary data.</text>
</comment>
<feature type="region of interest" description="Disordered" evidence="1">
    <location>
        <begin position="1"/>
        <end position="53"/>
    </location>
</feature>
<gene>
    <name evidence="2" type="ORF">CH63R_13705</name>
</gene>
<dbReference type="EMBL" id="LTAN01000010">
    <property type="protein sequence ID" value="OBR02479.1"/>
    <property type="molecule type" value="Genomic_DNA"/>
</dbReference>
<dbReference type="RefSeq" id="XP_018150997.1">
    <property type="nucleotide sequence ID" value="XM_018308679.1"/>
</dbReference>
<feature type="compositionally biased region" description="Polar residues" evidence="1">
    <location>
        <begin position="41"/>
        <end position="50"/>
    </location>
</feature>
<organism evidence="2 3">
    <name type="scientific">Colletotrichum higginsianum (strain IMI 349063)</name>
    <name type="common">Crucifer anthracnose fungus</name>
    <dbReference type="NCBI Taxonomy" id="759273"/>
    <lineage>
        <taxon>Eukaryota</taxon>
        <taxon>Fungi</taxon>
        <taxon>Dikarya</taxon>
        <taxon>Ascomycota</taxon>
        <taxon>Pezizomycotina</taxon>
        <taxon>Sordariomycetes</taxon>
        <taxon>Hypocreomycetidae</taxon>
        <taxon>Glomerellales</taxon>
        <taxon>Glomerellaceae</taxon>
        <taxon>Colletotrichum</taxon>
        <taxon>Colletotrichum destructivum species complex</taxon>
    </lineage>
</organism>
<sequence>MPSDVDQPTASFARSELQQAAPKSSISSSLKSLVSRHQHSDQQGLPSSPVTPAITASHISGLVSHHRFAANHTTPHHTTPHYKRPFPLSLAQTCSTTLVHSVAACSLRRVSSLTTDIDPFEKGGMAAHLMQASTLTPAADQLNYNPTKDRHLHIVMPGALALPIIITTFGPETLKSLMQAASGFIGHVRDRLTPPTPRTINHFVRMLFGGRNYPASNHFTYERSASLFDSREPRPPSRASGQSRTEIERLSETALLVRPCRPSLSKICLPGQGHPAGAAAKGPGTWHFHGYLHTRNDLRFASSAHQPYLPRHPCKNAQNLRGKIYGLRAISKGKYPDATLSENTAGSQRRSML</sequence>
<evidence type="ECO:0000313" key="3">
    <source>
        <dbReference type="Proteomes" id="UP000092177"/>
    </source>
</evidence>
<proteinExistence type="predicted"/>
<accession>A0A1B7XRU4</accession>
<reference evidence="3" key="1">
    <citation type="journal article" date="2017" name="BMC Genomics">
        <title>Gapless genome assembly of Colletotrichum higginsianum reveals chromosome structure and association of transposable elements with secondary metabolite gene clusters.</title>
        <authorList>
            <person name="Dallery J.-F."/>
            <person name="Lapalu N."/>
            <person name="Zampounis A."/>
            <person name="Pigne S."/>
            <person name="Luyten I."/>
            <person name="Amselem J."/>
            <person name="Wittenberg A.H.J."/>
            <person name="Zhou S."/>
            <person name="de Queiroz M.V."/>
            <person name="Robin G.P."/>
            <person name="Auger A."/>
            <person name="Hainaut M."/>
            <person name="Henrissat B."/>
            <person name="Kim K.-T."/>
            <person name="Lee Y.-H."/>
            <person name="Lespinet O."/>
            <person name="Schwartz D.C."/>
            <person name="Thon M.R."/>
            <person name="O'Connell R.J."/>
        </authorList>
    </citation>
    <scope>NUCLEOTIDE SEQUENCE [LARGE SCALE GENOMIC DNA]</scope>
    <source>
        <strain evidence="3">IMI 349063</strain>
    </source>
</reference>
<keyword evidence="3" id="KW-1185">Reference proteome</keyword>
<feature type="compositionally biased region" description="Low complexity" evidence="1">
    <location>
        <begin position="23"/>
        <end position="35"/>
    </location>
</feature>
<dbReference type="GeneID" id="28872786"/>
<dbReference type="Proteomes" id="UP000092177">
    <property type="component" value="Chromosome 10"/>
</dbReference>
<protein>
    <submittedName>
        <fullName evidence="2">Uncharacterized protein</fullName>
    </submittedName>
</protein>
<feature type="region of interest" description="Disordered" evidence="1">
    <location>
        <begin position="226"/>
        <end position="246"/>
    </location>
</feature>
<dbReference type="AlphaFoldDB" id="A0A1B7XRU4"/>
<dbReference type="VEuPathDB" id="FungiDB:CH63R_13705"/>
<dbReference type="KEGG" id="chig:CH63R_13705"/>
<evidence type="ECO:0000256" key="1">
    <source>
        <dbReference type="SAM" id="MobiDB-lite"/>
    </source>
</evidence>
<evidence type="ECO:0000313" key="2">
    <source>
        <dbReference type="EMBL" id="OBR02479.1"/>
    </source>
</evidence>
<feature type="compositionally biased region" description="Polar residues" evidence="1">
    <location>
        <begin position="1"/>
        <end position="22"/>
    </location>
</feature>
<name>A0A1B7XRU4_COLHI</name>